<evidence type="ECO:0000313" key="1">
    <source>
        <dbReference type="EMBL" id="KAJ9097950.1"/>
    </source>
</evidence>
<proteinExistence type="predicted"/>
<dbReference type="EMBL" id="JASBWS010000098">
    <property type="protein sequence ID" value="KAJ9097950.1"/>
    <property type="molecule type" value="Genomic_DNA"/>
</dbReference>
<keyword evidence="2" id="KW-1185">Reference proteome</keyword>
<name>A0ACC2VG95_9TREE</name>
<reference evidence="1" key="1">
    <citation type="submission" date="2023-04" db="EMBL/GenBank/DDBJ databases">
        <title>Draft Genome sequencing of Naganishia species isolated from polar environments using Oxford Nanopore Technology.</title>
        <authorList>
            <person name="Leo P."/>
            <person name="Venkateswaran K."/>
        </authorList>
    </citation>
    <scope>NUCLEOTIDE SEQUENCE</scope>
    <source>
        <strain evidence="1">MNA-CCFEE 5262</strain>
    </source>
</reference>
<gene>
    <name evidence="1" type="ORF">QFC20_006079</name>
</gene>
<evidence type="ECO:0000313" key="2">
    <source>
        <dbReference type="Proteomes" id="UP001230649"/>
    </source>
</evidence>
<organism evidence="1 2">
    <name type="scientific">Naganishia adeliensis</name>
    <dbReference type="NCBI Taxonomy" id="92952"/>
    <lineage>
        <taxon>Eukaryota</taxon>
        <taxon>Fungi</taxon>
        <taxon>Dikarya</taxon>
        <taxon>Basidiomycota</taxon>
        <taxon>Agaricomycotina</taxon>
        <taxon>Tremellomycetes</taxon>
        <taxon>Filobasidiales</taxon>
        <taxon>Filobasidiaceae</taxon>
        <taxon>Naganishia</taxon>
    </lineage>
</organism>
<protein>
    <submittedName>
        <fullName evidence="1">Uncharacterized protein</fullName>
    </submittedName>
</protein>
<comment type="caution">
    <text evidence="1">The sequence shown here is derived from an EMBL/GenBank/DDBJ whole genome shotgun (WGS) entry which is preliminary data.</text>
</comment>
<dbReference type="Proteomes" id="UP001230649">
    <property type="component" value="Unassembled WGS sequence"/>
</dbReference>
<accession>A0ACC2VG95</accession>
<sequence>MTDTPYQLLPEAHQPDSTNNQDGPPVNGYPAMYDPSTFGQPAFARGGYQSGTNGHGRNRGGRDHGQRNHNGGFRSQHHQQQHAYAPTFPHQQFPMSPYQNAPHEQLPGMENASMDGEHSETNTNHHDNGQGAAFVGQGYAMSGVGLPGMSPMMTGSQHGAPSTQGGQFPHPVPGIGIYPYSHLGYGGKLPGVNGNPGRLPGTLPNGSMDPAQMTGNYGPAAAAAAAAAAGNTTGRTVYVGNLPADASVDELMNLVRFGPVESVRLLPEKSCVFISFLDGATAAAFHADATVKKLTLHGQELKIGWGHASVVPSQVVHAIAMSKATRNVYLGGLEESVTESQLRDDLSRFGPIDQVKIVRDKSIGFVHFLSITVAMKVVNTLPQEPAWQGKRIGYGKDRCAYVPRAQQAAVQAAQQQAAAALSHTLGLPGGPFPAFNPLSPAALYSADFSNPVFAQSGMWNAIVAGAAAGGPTNGMVNQGGEFGGHVGGEFAAPHVNGGHPTTNRCLYIGNLPEDATTSDICEAIRGGLLLYIKYIPEKHYAFVTFADPIQATYFFHQATSYGLMIKHKKVKVSWGRGNNFVHPSVLNAVMVGGATRIVYIGGVEDIDAYNEQRLREDFGAFGEIEQVNFLKDKKAAFVNFCDVRHASKALDAMKVQARIRDYAFGVCHFGFTPRSRGPGFIDHNAVNGASTAPNTKDNTAADEMAEDLHASNAATNAATIASDSQGDLGFPNVLKGLEKELGGVTLSDTNDSGFTATISTTLGNSESDPARRDEKALEKEVGAIADGTRS</sequence>